<evidence type="ECO:0000256" key="15">
    <source>
        <dbReference type="HAMAP-Rule" id="MF_01019"/>
    </source>
</evidence>
<dbReference type="Gene3D" id="1.10.287.1080">
    <property type="entry name" value="MazG-like"/>
    <property type="match status" value="1"/>
</dbReference>
<dbReference type="GO" id="GO:0004635">
    <property type="term" value="F:phosphoribosyl-AMP cyclohydrolase activity"/>
    <property type="evidence" value="ECO:0007669"/>
    <property type="project" value="UniProtKB-UniRule"/>
</dbReference>
<dbReference type="EMBL" id="AHKH01000055">
    <property type="protein sequence ID" value="EHQ60849.1"/>
    <property type="molecule type" value="Genomic_DNA"/>
</dbReference>
<dbReference type="NCBIfam" id="NF000768">
    <property type="entry name" value="PRK00051.1"/>
    <property type="match status" value="1"/>
</dbReference>
<keyword evidence="11 15" id="KW-0378">Hydrolase</keyword>
<keyword evidence="12 15" id="KW-0067">ATP-binding</keyword>
<dbReference type="PANTHER" id="PTHR42945:SF9">
    <property type="entry name" value="HISTIDINE BIOSYNTHESIS BIFUNCTIONAL PROTEIN HISIE"/>
    <property type="match status" value="1"/>
</dbReference>
<dbReference type="RefSeq" id="WP_006678151.1">
    <property type="nucleotide sequence ID" value="NZ_AHKH01000055.1"/>
</dbReference>
<protein>
    <recommendedName>
        <fullName evidence="15">Histidine biosynthesis bifunctional protein HisIE</fullName>
    </recommendedName>
    <domain>
        <recommendedName>
            <fullName evidence="15">Phosphoribosyl-AMP cyclohydrolase</fullName>
            <shortName evidence="15">PRA-CH</shortName>
            <ecNumber evidence="15">3.5.4.19</ecNumber>
        </recommendedName>
    </domain>
    <domain>
        <recommendedName>
            <fullName evidence="15">Phosphoribosyl-ATP pyrophosphatase</fullName>
            <shortName evidence="15">PRA-PH</shortName>
            <ecNumber evidence="15">3.6.1.31</ecNumber>
        </recommendedName>
    </domain>
</protein>
<evidence type="ECO:0000256" key="14">
    <source>
        <dbReference type="ARBA" id="ARBA00023268"/>
    </source>
</evidence>
<evidence type="ECO:0000256" key="7">
    <source>
        <dbReference type="ARBA" id="ARBA00008299"/>
    </source>
</evidence>
<dbReference type="SUPFAM" id="SSF141734">
    <property type="entry name" value="HisI-like"/>
    <property type="match status" value="1"/>
</dbReference>
<feature type="compositionally biased region" description="Basic and acidic residues" evidence="16">
    <location>
        <begin position="244"/>
        <end position="261"/>
    </location>
</feature>
<dbReference type="UniPathway" id="UPA00031">
    <property type="reaction ID" value="UER00007"/>
</dbReference>
<keyword evidence="13 15" id="KW-0368">Histidine biosynthesis</keyword>
<evidence type="ECO:0000313" key="18">
    <source>
        <dbReference type="EMBL" id="EHQ60849.1"/>
    </source>
</evidence>
<evidence type="ECO:0000256" key="6">
    <source>
        <dbReference type="ARBA" id="ARBA00007731"/>
    </source>
</evidence>
<evidence type="ECO:0000259" key="17">
    <source>
        <dbReference type="Pfam" id="PF01502"/>
    </source>
</evidence>
<evidence type="ECO:0000256" key="3">
    <source>
        <dbReference type="ARBA" id="ARBA00004496"/>
    </source>
</evidence>
<comment type="pathway">
    <text evidence="5 15">Amino-acid biosynthesis; L-histidine biosynthesis; L-histidine from 5-phospho-alpha-D-ribose 1-diphosphate: step 2/9.</text>
</comment>
<evidence type="ECO:0000256" key="11">
    <source>
        <dbReference type="ARBA" id="ARBA00022801"/>
    </source>
</evidence>
<feature type="region of interest" description="Phosphoribosyl-AMP cyclohydrolase" evidence="15">
    <location>
        <begin position="1"/>
        <end position="153"/>
    </location>
</feature>
<evidence type="ECO:0000256" key="8">
    <source>
        <dbReference type="ARBA" id="ARBA00022490"/>
    </source>
</evidence>
<dbReference type="GO" id="GO:0000105">
    <property type="term" value="P:L-histidine biosynthetic process"/>
    <property type="evidence" value="ECO:0007669"/>
    <property type="project" value="UniProtKB-UniRule"/>
</dbReference>
<dbReference type="HAMAP" id="MF_01020">
    <property type="entry name" value="HisE"/>
    <property type="match status" value="1"/>
</dbReference>
<evidence type="ECO:0000256" key="12">
    <source>
        <dbReference type="ARBA" id="ARBA00022840"/>
    </source>
</evidence>
<dbReference type="CDD" id="cd11534">
    <property type="entry name" value="NTP-PPase_HisIE_like"/>
    <property type="match status" value="1"/>
</dbReference>
<organism evidence="18 19">
    <name type="scientific">Paenibacillus dendritiformis C454</name>
    <dbReference type="NCBI Taxonomy" id="1131935"/>
    <lineage>
        <taxon>Bacteria</taxon>
        <taxon>Bacillati</taxon>
        <taxon>Bacillota</taxon>
        <taxon>Bacilli</taxon>
        <taxon>Bacillales</taxon>
        <taxon>Paenibacillaceae</taxon>
        <taxon>Paenibacillus</taxon>
    </lineage>
</organism>
<dbReference type="Pfam" id="PF01502">
    <property type="entry name" value="PRA-CH"/>
    <property type="match status" value="1"/>
</dbReference>
<feature type="domain" description="Phosphoribosyl-AMP cyclohydrolase" evidence="17">
    <location>
        <begin position="43"/>
        <end position="115"/>
    </location>
</feature>
<dbReference type="GO" id="GO:0005524">
    <property type="term" value="F:ATP binding"/>
    <property type="evidence" value="ECO:0007669"/>
    <property type="project" value="UniProtKB-KW"/>
</dbReference>
<dbReference type="EC" id="3.6.1.31" evidence="15"/>
<comment type="caution">
    <text evidence="18">The sequence shown here is derived from an EMBL/GenBank/DDBJ whole genome shotgun (WGS) entry which is preliminary data.</text>
</comment>
<dbReference type="OrthoDB" id="9795769at2"/>
<evidence type="ECO:0000256" key="5">
    <source>
        <dbReference type="ARBA" id="ARBA00005204"/>
    </source>
</evidence>
<dbReference type="GO" id="GO:0005737">
    <property type="term" value="C:cytoplasm"/>
    <property type="evidence" value="ECO:0007669"/>
    <property type="project" value="UniProtKB-SubCell"/>
</dbReference>
<name>H3SJB7_9BACL</name>
<gene>
    <name evidence="15" type="primary">hisI</name>
    <name evidence="15" type="synonym">hisIE</name>
    <name evidence="18" type="ORF">PDENDC454_18323</name>
</gene>
<dbReference type="FunFam" id="3.10.20.810:FF:000001">
    <property type="entry name" value="Histidine biosynthesis bifunctional protein HisIE"/>
    <property type="match status" value="1"/>
</dbReference>
<keyword evidence="8 15" id="KW-0963">Cytoplasm</keyword>
<dbReference type="InterPro" id="IPR021130">
    <property type="entry name" value="PRib-ATP_PPHydrolase-like"/>
</dbReference>
<dbReference type="SUPFAM" id="SSF101386">
    <property type="entry name" value="all-alpha NTP pyrophosphatases"/>
    <property type="match status" value="1"/>
</dbReference>
<evidence type="ECO:0000256" key="1">
    <source>
        <dbReference type="ARBA" id="ARBA00000024"/>
    </source>
</evidence>
<comment type="catalytic activity">
    <reaction evidence="1 15">
        <text>1-(5-phospho-beta-D-ribosyl)-5'-AMP + H2O = 1-(5-phospho-beta-D-ribosyl)-5-[(5-phospho-beta-D-ribosylamino)methylideneamino]imidazole-4-carboxamide</text>
        <dbReference type="Rhea" id="RHEA:20049"/>
        <dbReference type="ChEBI" id="CHEBI:15377"/>
        <dbReference type="ChEBI" id="CHEBI:58435"/>
        <dbReference type="ChEBI" id="CHEBI:59457"/>
        <dbReference type="EC" id="3.5.4.19"/>
    </reaction>
</comment>
<dbReference type="GO" id="GO:0004636">
    <property type="term" value="F:phosphoribosyl-ATP diphosphatase activity"/>
    <property type="evidence" value="ECO:0007669"/>
    <property type="project" value="UniProtKB-UniRule"/>
</dbReference>
<evidence type="ECO:0000313" key="19">
    <source>
        <dbReference type="Proteomes" id="UP000003900"/>
    </source>
</evidence>
<dbReference type="HAMAP" id="MF_01019">
    <property type="entry name" value="HisIE"/>
    <property type="match status" value="1"/>
</dbReference>
<sequence>MTESRVTAGLTAYGEALADRIRWDGQGLVPAIVQDAGTREVLMMAYMNRESLLKSCETGETVFWSRSRKELWHKGATSGNTQRIVEMAADCDGDTLLIQVIPNGPACHTGRYTCFDGDRSDTAPLSEAPEARGAMRAGVGAGDTAMAAEPYRVLAELEQIIAEREEERPKGAYTTYLFDSGLDKILKKIGEESAEVLIAAKNGDNKELTGEAGDLLFHLLVLLRERKLPFSQVLNELQRRHQGPRRDTYNADGKIKPSTES</sequence>
<dbReference type="InterPro" id="IPR008179">
    <property type="entry name" value="HisE"/>
</dbReference>
<dbReference type="STRING" id="1131935.PDENDC454_18323"/>
<feature type="region of interest" description="Disordered" evidence="16">
    <location>
        <begin position="239"/>
        <end position="261"/>
    </location>
</feature>
<evidence type="ECO:0000256" key="16">
    <source>
        <dbReference type="SAM" id="MobiDB-lite"/>
    </source>
</evidence>
<comment type="similarity">
    <text evidence="7 15">In the N-terminal section; belongs to the PRA-CH family.</text>
</comment>
<dbReference type="InterPro" id="IPR026660">
    <property type="entry name" value="PRA-CH"/>
</dbReference>
<dbReference type="EC" id="3.5.4.19" evidence="15"/>
<reference evidence="18 19" key="1">
    <citation type="journal article" date="2012" name="J. Bacteriol.">
        <title>Genome Sequence of the Pattern-Forming Social Bacterium Paenibacillus dendritiformis C454 Chiral Morphotype.</title>
        <authorList>
            <person name="Sirota-Madi A."/>
            <person name="Olender T."/>
            <person name="Helman Y."/>
            <person name="Brainis I."/>
            <person name="Finkelshtein A."/>
            <person name="Roth D."/>
            <person name="Hagai E."/>
            <person name="Leshkowitz D."/>
            <person name="Brodsky L."/>
            <person name="Galatenko V."/>
            <person name="Nikolaev V."/>
            <person name="Gutnick D.L."/>
            <person name="Lancet D."/>
            <person name="Ben-Jacob E."/>
        </authorList>
    </citation>
    <scope>NUCLEOTIDE SEQUENCE [LARGE SCALE GENOMIC DNA]</scope>
    <source>
        <strain evidence="18 19">C454</strain>
    </source>
</reference>
<feature type="region of interest" description="Phosphoribosyl-ATP pyrophosphohydrolase" evidence="15">
    <location>
        <begin position="154"/>
        <end position="261"/>
    </location>
</feature>
<dbReference type="InterPro" id="IPR002496">
    <property type="entry name" value="PRib_AMP_CycHydrolase_dom"/>
</dbReference>
<evidence type="ECO:0000256" key="4">
    <source>
        <dbReference type="ARBA" id="ARBA00005169"/>
    </source>
</evidence>
<keyword evidence="14 15" id="KW-0511">Multifunctional enzyme</keyword>
<dbReference type="InterPro" id="IPR023019">
    <property type="entry name" value="His_synth_HisIE"/>
</dbReference>
<evidence type="ECO:0000256" key="10">
    <source>
        <dbReference type="ARBA" id="ARBA00022741"/>
    </source>
</evidence>
<comment type="pathway">
    <text evidence="4 15">Amino-acid biosynthesis; L-histidine biosynthesis; L-histidine from 5-phospho-alpha-D-ribose 1-diphosphate: step 3/9.</text>
</comment>
<comment type="catalytic activity">
    <reaction evidence="2 15">
        <text>1-(5-phospho-beta-D-ribosyl)-ATP + H2O = 1-(5-phospho-beta-D-ribosyl)-5'-AMP + diphosphate + H(+)</text>
        <dbReference type="Rhea" id="RHEA:22828"/>
        <dbReference type="ChEBI" id="CHEBI:15377"/>
        <dbReference type="ChEBI" id="CHEBI:15378"/>
        <dbReference type="ChEBI" id="CHEBI:33019"/>
        <dbReference type="ChEBI" id="CHEBI:59457"/>
        <dbReference type="ChEBI" id="CHEBI:73183"/>
        <dbReference type="EC" id="3.6.1.31"/>
    </reaction>
</comment>
<dbReference type="Gene3D" id="3.10.20.810">
    <property type="entry name" value="Phosphoribosyl-AMP cyclohydrolase"/>
    <property type="match status" value="1"/>
</dbReference>
<dbReference type="NCBIfam" id="TIGR03188">
    <property type="entry name" value="histidine_hisI"/>
    <property type="match status" value="1"/>
</dbReference>
<keyword evidence="9 15" id="KW-0028">Amino-acid biosynthesis</keyword>
<dbReference type="Proteomes" id="UP000003900">
    <property type="component" value="Unassembled WGS sequence"/>
</dbReference>
<dbReference type="HAMAP" id="MF_01021">
    <property type="entry name" value="HisI"/>
    <property type="match status" value="1"/>
</dbReference>
<evidence type="ECO:0000256" key="2">
    <source>
        <dbReference type="ARBA" id="ARBA00001460"/>
    </source>
</evidence>
<keyword evidence="19" id="KW-1185">Reference proteome</keyword>
<comment type="similarity">
    <text evidence="6 15">In the C-terminal section; belongs to the PRA-PH family.</text>
</comment>
<proteinExistence type="inferred from homology"/>
<evidence type="ECO:0000256" key="9">
    <source>
        <dbReference type="ARBA" id="ARBA00022605"/>
    </source>
</evidence>
<dbReference type="NCBIfam" id="NF002747">
    <property type="entry name" value="PRK02759.1"/>
    <property type="match status" value="1"/>
</dbReference>
<dbReference type="Pfam" id="PF01503">
    <property type="entry name" value="PRA-PH"/>
    <property type="match status" value="1"/>
</dbReference>
<dbReference type="InterPro" id="IPR038019">
    <property type="entry name" value="PRib_AMP_CycHydrolase_sf"/>
</dbReference>
<comment type="subcellular location">
    <subcellularLocation>
        <location evidence="3 15">Cytoplasm</location>
    </subcellularLocation>
</comment>
<accession>H3SJB7</accession>
<evidence type="ECO:0000256" key="13">
    <source>
        <dbReference type="ARBA" id="ARBA00023102"/>
    </source>
</evidence>
<dbReference type="PANTHER" id="PTHR42945">
    <property type="entry name" value="HISTIDINE BIOSYNTHESIS BIFUNCTIONAL PROTEIN"/>
    <property type="match status" value="1"/>
</dbReference>
<keyword evidence="10 15" id="KW-0547">Nucleotide-binding</keyword>
<dbReference type="PATRIC" id="fig|1131935.3.peg.3805"/>
<dbReference type="AlphaFoldDB" id="H3SJB7"/>